<keyword evidence="3" id="KW-0805">Transcription regulation</keyword>
<dbReference type="GO" id="GO:0006355">
    <property type="term" value="P:regulation of DNA-templated transcription"/>
    <property type="evidence" value="ECO:0007669"/>
    <property type="project" value="TreeGrafter"/>
</dbReference>
<dbReference type="PROSITE" id="PS50110">
    <property type="entry name" value="RESPONSE_REGULATORY"/>
    <property type="match status" value="1"/>
</dbReference>
<evidence type="ECO:0000313" key="8">
    <source>
        <dbReference type="EMBL" id="SEN74973.1"/>
    </source>
</evidence>
<keyword evidence="5" id="KW-0804">Transcription</keyword>
<keyword evidence="1 6" id="KW-0597">Phosphoprotein</keyword>
<dbReference type="Gene3D" id="3.40.50.2300">
    <property type="match status" value="1"/>
</dbReference>
<dbReference type="Pfam" id="PF00072">
    <property type="entry name" value="Response_reg"/>
    <property type="match status" value="1"/>
</dbReference>
<dbReference type="PANTHER" id="PTHR48111:SF1">
    <property type="entry name" value="TWO-COMPONENT RESPONSE REGULATOR ORR33"/>
    <property type="match status" value="1"/>
</dbReference>
<name>A0A1H8J247_9RHOB</name>
<gene>
    <name evidence="8" type="ORF">SAMN04488077_12714</name>
</gene>
<organism evidence="8 9">
    <name type="scientific">Roseovarius tolerans</name>
    <dbReference type="NCBI Taxonomy" id="74031"/>
    <lineage>
        <taxon>Bacteria</taxon>
        <taxon>Pseudomonadati</taxon>
        <taxon>Pseudomonadota</taxon>
        <taxon>Alphaproteobacteria</taxon>
        <taxon>Rhodobacterales</taxon>
        <taxon>Roseobacteraceae</taxon>
        <taxon>Roseovarius</taxon>
    </lineage>
</organism>
<dbReference type="GO" id="GO:0000156">
    <property type="term" value="F:phosphorelay response regulator activity"/>
    <property type="evidence" value="ECO:0007669"/>
    <property type="project" value="TreeGrafter"/>
</dbReference>
<dbReference type="SMART" id="SM00448">
    <property type="entry name" value="REC"/>
    <property type="match status" value="1"/>
</dbReference>
<accession>A0A1H8J247</accession>
<dbReference type="PANTHER" id="PTHR48111">
    <property type="entry name" value="REGULATOR OF RPOS"/>
    <property type="match status" value="1"/>
</dbReference>
<feature type="modified residue" description="4-aspartylphosphate" evidence="6">
    <location>
        <position position="76"/>
    </location>
</feature>
<evidence type="ECO:0000256" key="1">
    <source>
        <dbReference type="ARBA" id="ARBA00022553"/>
    </source>
</evidence>
<dbReference type="InterPro" id="IPR011006">
    <property type="entry name" value="CheY-like_superfamily"/>
</dbReference>
<evidence type="ECO:0000256" key="6">
    <source>
        <dbReference type="PROSITE-ProRule" id="PRU00169"/>
    </source>
</evidence>
<dbReference type="GO" id="GO:0000976">
    <property type="term" value="F:transcription cis-regulatory region binding"/>
    <property type="evidence" value="ECO:0007669"/>
    <property type="project" value="TreeGrafter"/>
</dbReference>
<dbReference type="AlphaFoldDB" id="A0A1H8J247"/>
<evidence type="ECO:0000256" key="2">
    <source>
        <dbReference type="ARBA" id="ARBA00023012"/>
    </source>
</evidence>
<keyword evidence="2" id="KW-0902">Two-component regulatory system</keyword>
<sequence length="171" mass="19277">MSIKGDLHIQSKMGVRANSQSSLRILVVDDEPSILTLVKTALETREHYQISTASSALSAIDVIQSAEQPFDFFLFDIQMPSTDGIELLRKVRGIPEYTYTPVLFLTAMTDQKYVDDAFMDGANDYVTKPFDFLDLLKRINVVHSLVMSRRETENPRNAQAISDVNWKPSSS</sequence>
<dbReference type="CDD" id="cd17574">
    <property type="entry name" value="REC_OmpR"/>
    <property type="match status" value="1"/>
</dbReference>
<evidence type="ECO:0000313" key="9">
    <source>
        <dbReference type="Proteomes" id="UP000182160"/>
    </source>
</evidence>
<protein>
    <submittedName>
        <fullName evidence="8">Response regulator receiver domain-containing protein</fullName>
    </submittedName>
</protein>
<dbReference type="InterPro" id="IPR039420">
    <property type="entry name" value="WalR-like"/>
</dbReference>
<evidence type="ECO:0000256" key="3">
    <source>
        <dbReference type="ARBA" id="ARBA00023015"/>
    </source>
</evidence>
<reference evidence="8 9" key="1">
    <citation type="submission" date="2016-10" db="EMBL/GenBank/DDBJ databases">
        <authorList>
            <person name="de Groot N.N."/>
        </authorList>
    </citation>
    <scope>NUCLEOTIDE SEQUENCE [LARGE SCALE GENOMIC DNA]</scope>
    <source>
        <strain evidence="8 9">DSM 11457</strain>
    </source>
</reference>
<dbReference type="GO" id="GO:0005829">
    <property type="term" value="C:cytosol"/>
    <property type="evidence" value="ECO:0007669"/>
    <property type="project" value="TreeGrafter"/>
</dbReference>
<proteinExistence type="predicted"/>
<dbReference type="InterPro" id="IPR001789">
    <property type="entry name" value="Sig_transdc_resp-reg_receiver"/>
</dbReference>
<feature type="domain" description="Response regulatory" evidence="7">
    <location>
        <begin position="24"/>
        <end position="143"/>
    </location>
</feature>
<dbReference type="GO" id="GO:0032993">
    <property type="term" value="C:protein-DNA complex"/>
    <property type="evidence" value="ECO:0007669"/>
    <property type="project" value="TreeGrafter"/>
</dbReference>
<dbReference type="RefSeq" id="WP_074788235.1">
    <property type="nucleotide sequence ID" value="NZ_FOBO01000027.1"/>
</dbReference>
<evidence type="ECO:0000259" key="7">
    <source>
        <dbReference type="PROSITE" id="PS50110"/>
    </source>
</evidence>
<evidence type="ECO:0000256" key="4">
    <source>
        <dbReference type="ARBA" id="ARBA00023125"/>
    </source>
</evidence>
<keyword evidence="4" id="KW-0238">DNA-binding</keyword>
<evidence type="ECO:0000256" key="5">
    <source>
        <dbReference type="ARBA" id="ARBA00023163"/>
    </source>
</evidence>
<dbReference type="EMBL" id="FOBO01000027">
    <property type="protein sequence ID" value="SEN74973.1"/>
    <property type="molecule type" value="Genomic_DNA"/>
</dbReference>
<dbReference type="SUPFAM" id="SSF52172">
    <property type="entry name" value="CheY-like"/>
    <property type="match status" value="1"/>
</dbReference>
<dbReference type="Proteomes" id="UP000182160">
    <property type="component" value="Unassembled WGS sequence"/>
</dbReference>